<dbReference type="SUPFAM" id="SSF46955">
    <property type="entry name" value="Putative DNA-binding domain"/>
    <property type="match status" value="1"/>
</dbReference>
<dbReference type="PANTHER" id="PTHR36154:SF1">
    <property type="entry name" value="DNA-BINDING TRANSCRIPTIONAL ACTIVATOR ALPA"/>
    <property type="match status" value="1"/>
</dbReference>
<evidence type="ECO:0000313" key="3">
    <source>
        <dbReference type="Proteomes" id="UP000325933"/>
    </source>
</evidence>
<proteinExistence type="predicted"/>
<evidence type="ECO:0000313" key="4">
    <source>
        <dbReference type="Proteomes" id="UP000326364"/>
    </source>
</evidence>
<dbReference type="AlphaFoldDB" id="A0A5J5I852"/>
<comment type="caution">
    <text evidence="2">The sequence shown here is derived from an EMBL/GenBank/DDBJ whole genome shotgun (WGS) entry which is preliminary data.</text>
</comment>
<dbReference type="InterPro" id="IPR052931">
    <property type="entry name" value="Prophage_regulatory_activator"/>
</dbReference>
<keyword evidence="4" id="KW-1185">Reference proteome</keyword>
<dbReference type="Proteomes" id="UP000325933">
    <property type="component" value="Unassembled WGS sequence"/>
</dbReference>
<evidence type="ECO:0000313" key="1">
    <source>
        <dbReference type="EMBL" id="KAA9019830.1"/>
    </source>
</evidence>
<organism evidence="2 3">
    <name type="scientific">Sphingobium limneticum</name>
    <dbReference type="NCBI Taxonomy" id="1007511"/>
    <lineage>
        <taxon>Bacteria</taxon>
        <taxon>Pseudomonadati</taxon>
        <taxon>Pseudomonadota</taxon>
        <taxon>Alphaproteobacteria</taxon>
        <taxon>Sphingomonadales</taxon>
        <taxon>Sphingomonadaceae</taxon>
        <taxon>Sphingobium</taxon>
    </lineage>
</organism>
<accession>A0A5J5I852</accession>
<dbReference type="InterPro" id="IPR010260">
    <property type="entry name" value="AlpA"/>
</dbReference>
<reference evidence="3 4" key="1">
    <citation type="submission" date="2019-09" db="EMBL/GenBank/DDBJ databases">
        <authorList>
            <person name="Feng G."/>
        </authorList>
    </citation>
    <scope>NUCLEOTIDE SEQUENCE [LARGE SCALE GENOMIC DNA]</scope>
    <source>
        <strain evidence="2 3">KACC 19283</strain>
        <strain evidence="1 4">KACC 19284</strain>
    </source>
</reference>
<dbReference type="InterPro" id="IPR009061">
    <property type="entry name" value="DNA-bd_dom_put_sf"/>
</dbReference>
<gene>
    <name evidence="2" type="ORF">F4U95_06230</name>
    <name evidence="1" type="ORF">F4U96_06230</name>
</gene>
<name>A0A5J5I852_9SPHN</name>
<evidence type="ECO:0000313" key="2">
    <source>
        <dbReference type="EMBL" id="KAA9032288.1"/>
    </source>
</evidence>
<dbReference type="EMBL" id="VYQB01000003">
    <property type="protein sequence ID" value="KAA9019830.1"/>
    <property type="molecule type" value="Genomic_DNA"/>
</dbReference>
<dbReference type="EMBL" id="VYQA01000003">
    <property type="protein sequence ID" value="KAA9032288.1"/>
    <property type="molecule type" value="Genomic_DNA"/>
</dbReference>
<dbReference type="PANTHER" id="PTHR36154">
    <property type="entry name" value="DNA-BINDING TRANSCRIPTIONAL ACTIVATOR ALPA"/>
    <property type="match status" value="1"/>
</dbReference>
<dbReference type="Pfam" id="PF05930">
    <property type="entry name" value="Phage_AlpA"/>
    <property type="match status" value="1"/>
</dbReference>
<dbReference type="Proteomes" id="UP000326364">
    <property type="component" value="Unassembled WGS sequence"/>
</dbReference>
<dbReference type="Gene3D" id="1.10.238.160">
    <property type="match status" value="1"/>
</dbReference>
<protein>
    <submittedName>
        <fullName evidence="2">AlpA family transcriptional regulator</fullName>
    </submittedName>
</protein>
<sequence length="66" mass="7395">MDGNVVKLLRMPEVLDRAGISRPTLYRMISAGKFPQPVKIGERATGWINREIDAWVEGRIADRGDA</sequence>